<dbReference type="Proteomes" id="UP000054874">
    <property type="component" value="Unassembled WGS sequence"/>
</dbReference>
<keyword evidence="2" id="KW-1185">Reference proteome</keyword>
<accession>A0A0V8QEM4</accession>
<dbReference type="EMBL" id="LNAM01000153">
    <property type="protein sequence ID" value="KSV59048.1"/>
    <property type="molecule type" value="Genomic_DNA"/>
</dbReference>
<proteinExistence type="predicted"/>
<name>A0A0V8QEM4_9FIRM</name>
<dbReference type="OrthoDB" id="3191556at2"/>
<evidence type="ECO:0000313" key="2">
    <source>
        <dbReference type="Proteomes" id="UP000054874"/>
    </source>
</evidence>
<dbReference type="AlphaFoldDB" id="A0A0V8QEM4"/>
<reference evidence="1 2" key="1">
    <citation type="submission" date="2015-11" db="EMBL/GenBank/DDBJ databases">
        <title>Butyribacter intestini gen. nov., sp. nov., a butyric acid-producing bacterium of the family Lachnospiraceae isolated from the human faeces.</title>
        <authorList>
            <person name="Zou Y."/>
            <person name="Xue W."/>
            <person name="Luo G."/>
            <person name="Lv M."/>
        </authorList>
    </citation>
    <scope>NUCLEOTIDE SEQUENCE [LARGE SCALE GENOMIC DNA]</scope>
    <source>
        <strain evidence="1 2">ACET-33324</strain>
    </source>
</reference>
<dbReference type="STRING" id="290052.ASU35_01640"/>
<evidence type="ECO:0000313" key="1">
    <source>
        <dbReference type="EMBL" id="KSV59048.1"/>
    </source>
</evidence>
<comment type="caution">
    <text evidence="1">The sequence shown here is derived from an EMBL/GenBank/DDBJ whole genome shotgun (WGS) entry which is preliminary data.</text>
</comment>
<sequence>MEYLKQVHDFATKWIDKFRDQKINYIELVDHYMADDCESLGFQMDCGHAFSEKYGNAASKYDELNRVIDEITDIRLLGSAIYSQWRYFNHWAYDAVSILEFENRSWFILALSRLAVLSGENPFIFTGELKKIRIVSNHLGYGPCPEPDEEVEQHIIINSEGRMWFSAYAFGQRRDGHYEKARTQNLKVDKAVAERIMSAFSAYFSNEYTEVFATDIGDWNMELTNTEGKTYKFRGSLCSEFVVQGVDLSDLLRQSLDMPDLYVFDGNNKPDIVNRIEVFYHRITKIKSKEPISEHTEYAVWDYTESLIVDRNSESIEHIQNIGTGCSVSRRYKVEGGIESLLDDLDIDTLFEHIEGNPPDVVENPLESKDYTIKVVTKKGVEKVIQGTYDKKGLPDDWAEFMESVFDFITFYGWGEIMNPSVYGKVRRCGNDIIYCSVTFDEGYKSYYYIADDDSIEVGDYVIVPAGKDNHEAVVEVVKKEYFAADEVPLPMEKTKHIIRKCTEDDFELSKE</sequence>
<dbReference type="RefSeq" id="WP_058352683.1">
    <property type="nucleotide sequence ID" value="NZ_CABMMD010000153.1"/>
</dbReference>
<protein>
    <submittedName>
        <fullName evidence="1">Uncharacterized protein</fullName>
    </submittedName>
</protein>
<organism evidence="1 2">
    <name type="scientific">Acetivibrio ethanolgignens</name>
    <dbReference type="NCBI Taxonomy" id="290052"/>
    <lineage>
        <taxon>Bacteria</taxon>
        <taxon>Bacillati</taxon>
        <taxon>Bacillota</taxon>
        <taxon>Clostridia</taxon>
        <taxon>Eubacteriales</taxon>
        <taxon>Oscillospiraceae</taxon>
        <taxon>Acetivibrio</taxon>
    </lineage>
</organism>
<gene>
    <name evidence="1" type="ORF">ASU35_01640</name>
</gene>